<feature type="compositionally biased region" description="Polar residues" evidence="2">
    <location>
        <begin position="231"/>
        <end position="240"/>
    </location>
</feature>
<proteinExistence type="predicted"/>
<keyword evidence="5" id="KW-1185">Reference proteome</keyword>
<evidence type="ECO:0000256" key="2">
    <source>
        <dbReference type="SAM" id="MobiDB-lite"/>
    </source>
</evidence>
<dbReference type="InterPro" id="IPR003409">
    <property type="entry name" value="MORN"/>
</dbReference>
<dbReference type="GO" id="GO:0005829">
    <property type="term" value="C:cytosol"/>
    <property type="evidence" value="ECO:0007669"/>
    <property type="project" value="TreeGrafter"/>
</dbReference>
<dbReference type="SUPFAM" id="SSF82185">
    <property type="entry name" value="Histone H3 K4-specific methyltransferase SET7/9 N-terminal domain"/>
    <property type="match status" value="1"/>
</dbReference>
<evidence type="ECO:0000313" key="5">
    <source>
        <dbReference type="Proteomes" id="UP000488299"/>
    </source>
</evidence>
<evidence type="ECO:0008006" key="6">
    <source>
        <dbReference type="Google" id="ProtNLM"/>
    </source>
</evidence>
<dbReference type="Pfam" id="PF02493">
    <property type="entry name" value="MORN"/>
    <property type="match status" value="4"/>
</dbReference>
<dbReference type="Proteomes" id="UP000488299">
    <property type="component" value="Unassembled WGS sequence"/>
</dbReference>
<keyword evidence="1" id="KW-0677">Repeat</keyword>
<feature type="chain" id="PRO_5029682131" description="M48 family metalloprotease" evidence="3">
    <location>
        <begin position="20"/>
        <end position="392"/>
    </location>
</feature>
<feature type="region of interest" description="Disordered" evidence="2">
    <location>
        <begin position="206"/>
        <end position="253"/>
    </location>
</feature>
<keyword evidence="3" id="KW-0732">Signal</keyword>
<feature type="signal peptide" evidence="3">
    <location>
        <begin position="1"/>
        <end position="19"/>
    </location>
</feature>
<dbReference type="Gene3D" id="2.20.110.10">
    <property type="entry name" value="Histone H3 K4-specific methyltransferase SET7/9 N-terminal domain"/>
    <property type="match status" value="2"/>
</dbReference>
<evidence type="ECO:0000256" key="1">
    <source>
        <dbReference type="ARBA" id="ARBA00022737"/>
    </source>
</evidence>
<evidence type="ECO:0000313" key="4">
    <source>
        <dbReference type="EMBL" id="KAB7729323.1"/>
    </source>
</evidence>
<dbReference type="AlphaFoldDB" id="A0A7J5TY18"/>
<dbReference type="EMBL" id="WELI01000006">
    <property type="protein sequence ID" value="KAB7729323.1"/>
    <property type="molecule type" value="Genomic_DNA"/>
</dbReference>
<name>A0A7J5TY18_9BACT</name>
<sequence>MRMLPWLVVGLVSAGKLLASPSSHNPHSDHPSFTCNYTGARAPQVVCDQLISRSNGHAERVVDRILKPIGLMRNFKIMECTNTQNCFATVLQGQRFIIYDGAFMQRIETVTDTDWSAISIMAHEIGHHLQGHTIDGKGGQPQKEIEADKFSGFVLHQLGASLEESYAAIRALGSEHPTPTHPARAARMEAIRKGWLEAEELYPRLTGSGRVSKPAEPKTSGPVAQRPVAAPTTNAPSVATRNPDASVPAARPVPAKPAASAASRVGCLSGDCQNGFGVFVSTTREKYVGEFAERARHGQGIEYYPDGKIKYKGAFAEGERAGFGTYYFRNGDRYVGQFSDSAPNGKGTYYFSDGDRFVGLFRDGKRNGFGVLYHADGRRQESGEYEDDELTD</sequence>
<gene>
    <name evidence="4" type="ORF">F5984_16990</name>
</gene>
<evidence type="ECO:0000256" key="3">
    <source>
        <dbReference type="SAM" id="SignalP"/>
    </source>
</evidence>
<dbReference type="SMART" id="SM00698">
    <property type="entry name" value="MORN"/>
    <property type="match status" value="4"/>
</dbReference>
<organism evidence="4 5">
    <name type="scientific">Rudanella paleaurantiibacter</name>
    <dbReference type="NCBI Taxonomy" id="2614655"/>
    <lineage>
        <taxon>Bacteria</taxon>
        <taxon>Pseudomonadati</taxon>
        <taxon>Bacteroidota</taxon>
        <taxon>Cytophagia</taxon>
        <taxon>Cytophagales</taxon>
        <taxon>Cytophagaceae</taxon>
        <taxon>Rudanella</taxon>
    </lineage>
</organism>
<comment type="caution">
    <text evidence="4">The sequence shown here is derived from an EMBL/GenBank/DDBJ whole genome shotgun (WGS) entry which is preliminary data.</text>
</comment>
<dbReference type="PANTHER" id="PTHR43215:SF14">
    <property type="entry name" value="RADIAL SPOKE HEAD 1 HOMOLOG"/>
    <property type="match status" value="1"/>
</dbReference>
<dbReference type="RefSeq" id="WP_152125403.1">
    <property type="nucleotide sequence ID" value="NZ_WELI01000006.1"/>
</dbReference>
<dbReference type="PANTHER" id="PTHR43215">
    <property type="entry name" value="RADIAL SPOKE HEAD 1 HOMOLOG"/>
    <property type="match status" value="1"/>
</dbReference>
<reference evidence="4 5" key="1">
    <citation type="submission" date="2019-10" db="EMBL/GenBank/DDBJ databases">
        <title>Rudanella paleaurantiibacter sp. nov., isolated from sludge.</title>
        <authorList>
            <person name="Xu S.Q."/>
        </authorList>
    </citation>
    <scope>NUCLEOTIDE SEQUENCE [LARGE SCALE GENOMIC DNA]</scope>
    <source>
        <strain evidence="4 5">HX-22-17</strain>
    </source>
</reference>
<accession>A0A7J5TY18</accession>
<protein>
    <recommendedName>
        <fullName evidence="6">M48 family metalloprotease</fullName>
    </recommendedName>
</protein>